<dbReference type="InterPro" id="IPR029045">
    <property type="entry name" value="ClpP/crotonase-like_dom_sf"/>
</dbReference>
<dbReference type="Proteomes" id="UP000260644">
    <property type="component" value="Unassembled WGS sequence"/>
</dbReference>
<feature type="chain" id="PRO_5017614279" description="Tail specific protease domain-containing protein" evidence="1">
    <location>
        <begin position="19"/>
        <end position="461"/>
    </location>
</feature>
<keyword evidence="1" id="KW-0732">Signal</keyword>
<accession>A0A3E1Y2R0</accession>
<dbReference type="GO" id="GO:0006508">
    <property type="term" value="P:proteolysis"/>
    <property type="evidence" value="ECO:0007669"/>
    <property type="project" value="InterPro"/>
</dbReference>
<gene>
    <name evidence="3" type="ORF">DVR12_25650</name>
</gene>
<dbReference type="OrthoDB" id="2327485at2"/>
<name>A0A3E1Y2R0_9BACT</name>
<evidence type="ECO:0000313" key="3">
    <source>
        <dbReference type="EMBL" id="RFS18990.1"/>
    </source>
</evidence>
<proteinExistence type="predicted"/>
<keyword evidence="4" id="KW-1185">Reference proteome</keyword>
<dbReference type="Gene3D" id="3.90.226.10">
    <property type="entry name" value="2-enoyl-CoA Hydratase, Chain A, domain 1"/>
    <property type="match status" value="1"/>
</dbReference>
<dbReference type="SUPFAM" id="SSF52096">
    <property type="entry name" value="ClpP/crotonase"/>
    <property type="match status" value="1"/>
</dbReference>
<dbReference type="RefSeq" id="WP_116978668.1">
    <property type="nucleotide sequence ID" value="NZ_QPMM01000017.1"/>
</dbReference>
<evidence type="ECO:0000256" key="1">
    <source>
        <dbReference type="SAM" id="SignalP"/>
    </source>
</evidence>
<organism evidence="3 4">
    <name type="scientific">Chitinophaga silvatica</name>
    <dbReference type="NCBI Taxonomy" id="2282649"/>
    <lineage>
        <taxon>Bacteria</taxon>
        <taxon>Pseudomonadati</taxon>
        <taxon>Bacteroidota</taxon>
        <taxon>Chitinophagia</taxon>
        <taxon>Chitinophagales</taxon>
        <taxon>Chitinophagaceae</taxon>
        <taxon>Chitinophaga</taxon>
    </lineage>
</organism>
<comment type="caution">
    <text evidence="3">The sequence shown here is derived from an EMBL/GenBank/DDBJ whole genome shotgun (WGS) entry which is preliminary data.</text>
</comment>
<sequence>MKAIIVLLLLLGNTVLYAQDCDCKKKLDSVTTYLRKNYVGFIDKVNPATQQSYISMLTRVSAQASIARSYAHCVYVINSYLQFFKDRHLYLSTAFGPKRESITIPAAQLKLLEQQPVGGVTGIYKSDSLEIALVKQPKGIRTYAAIILPPGTASWKPNDILFELVSRGAEKFDIINYARWEQKQFDSLKINKTTNELFHYGWGKQQVNSTVAPSKVPAFADEPENISFFKQLDDSTGYLRIRSFALSHYGSIDSVINANDDYIRKNSKLIIDIRGCDSGNYKLAERLRPLLYTQPVRLVGVDFFATPDNVAAWRQLLEAQATQLPDEYVEQIKEVLQQSSGLQGRLVSMGPDENMILPSPTTFPEKVAIIIDETCKETAEQFLLEAKQSTKVKLYGVPTTGMLDYSHPTNVKFFAPNFLLVYPVTRSRRISANQGIDNKGVVPDYVLDYFKPGWLYEVQKN</sequence>
<dbReference type="AlphaFoldDB" id="A0A3E1Y2R0"/>
<dbReference type="EMBL" id="QPMM01000017">
    <property type="protein sequence ID" value="RFS18990.1"/>
    <property type="molecule type" value="Genomic_DNA"/>
</dbReference>
<evidence type="ECO:0000313" key="4">
    <source>
        <dbReference type="Proteomes" id="UP000260644"/>
    </source>
</evidence>
<evidence type="ECO:0000259" key="2">
    <source>
        <dbReference type="Pfam" id="PF03572"/>
    </source>
</evidence>
<feature type="domain" description="Tail specific protease" evidence="2">
    <location>
        <begin position="236"/>
        <end position="446"/>
    </location>
</feature>
<protein>
    <recommendedName>
        <fullName evidence="2">Tail specific protease domain-containing protein</fullName>
    </recommendedName>
</protein>
<dbReference type="GO" id="GO:0008236">
    <property type="term" value="F:serine-type peptidase activity"/>
    <property type="evidence" value="ECO:0007669"/>
    <property type="project" value="InterPro"/>
</dbReference>
<dbReference type="Pfam" id="PF03572">
    <property type="entry name" value="Peptidase_S41"/>
    <property type="match status" value="1"/>
</dbReference>
<feature type="signal peptide" evidence="1">
    <location>
        <begin position="1"/>
        <end position="18"/>
    </location>
</feature>
<reference evidence="3 4" key="1">
    <citation type="submission" date="2018-07" db="EMBL/GenBank/DDBJ databases">
        <title>Chitinophaga K2CV101002-2 sp. nov., isolated from a monsoon evergreen broad-leaved forest soil.</title>
        <authorList>
            <person name="Lv Y."/>
        </authorList>
    </citation>
    <scope>NUCLEOTIDE SEQUENCE [LARGE SCALE GENOMIC DNA]</scope>
    <source>
        <strain evidence="3 4">GDMCC 1.1288</strain>
    </source>
</reference>
<dbReference type="InterPro" id="IPR005151">
    <property type="entry name" value="Tail-specific_protease"/>
</dbReference>